<dbReference type="PRINTS" id="PR00449">
    <property type="entry name" value="RASTRNSFRMNG"/>
</dbReference>
<name>A0A448YIZ7_BRENA</name>
<dbReference type="PROSITE" id="PS51421">
    <property type="entry name" value="RAS"/>
    <property type="match status" value="1"/>
</dbReference>
<keyword evidence="2" id="KW-0342">GTP-binding</keyword>
<dbReference type="InterPro" id="IPR001806">
    <property type="entry name" value="Small_GTPase"/>
</dbReference>
<dbReference type="SMART" id="SM00174">
    <property type="entry name" value="RHO"/>
    <property type="match status" value="1"/>
</dbReference>
<dbReference type="SUPFAM" id="SSF52540">
    <property type="entry name" value="P-loop containing nucleoside triphosphate hydrolases"/>
    <property type="match status" value="1"/>
</dbReference>
<proteinExistence type="predicted"/>
<dbReference type="GO" id="GO:0003924">
    <property type="term" value="F:GTPase activity"/>
    <property type="evidence" value="ECO:0007669"/>
    <property type="project" value="InterPro"/>
</dbReference>
<evidence type="ECO:0000256" key="2">
    <source>
        <dbReference type="ARBA" id="ARBA00023134"/>
    </source>
</evidence>
<dbReference type="InterPro" id="IPR050227">
    <property type="entry name" value="Rab"/>
</dbReference>
<dbReference type="GO" id="GO:0005525">
    <property type="term" value="F:GTP binding"/>
    <property type="evidence" value="ECO:0007669"/>
    <property type="project" value="UniProtKB-KW"/>
</dbReference>
<dbReference type="PANTHER" id="PTHR47977">
    <property type="entry name" value="RAS-RELATED PROTEIN RAB"/>
    <property type="match status" value="1"/>
</dbReference>
<dbReference type="EMBL" id="CAACVR010000008">
    <property type="protein sequence ID" value="VEU20922.1"/>
    <property type="molecule type" value="Genomic_DNA"/>
</dbReference>
<gene>
    <name evidence="4" type="ORF">BRENAR_LOCUS1657</name>
</gene>
<protein>
    <submittedName>
        <fullName evidence="4">DEKNAAC101837</fullName>
    </submittedName>
</protein>
<dbReference type="OrthoDB" id="265044at2759"/>
<evidence type="ECO:0000313" key="4">
    <source>
        <dbReference type="EMBL" id="VEU20922.1"/>
    </source>
</evidence>
<evidence type="ECO:0000256" key="1">
    <source>
        <dbReference type="ARBA" id="ARBA00022741"/>
    </source>
</evidence>
<keyword evidence="5" id="KW-1185">Reference proteome</keyword>
<keyword evidence="1" id="KW-0547">Nucleotide-binding</keyword>
<dbReference type="STRING" id="13370.A0A448YIZ7"/>
<dbReference type="SMART" id="SM00175">
    <property type="entry name" value="RAB"/>
    <property type="match status" value="1"/>
</dbReference>
<dbReference type="PROSITE" id="PS51419">
    <property type="entry name" value="RAB"/>
    <property type="match status" value="1"/>
</dbReference>
<evidence type="ECO:0000256" key="3">
    <source>
        <dbReference type="ARBA" id="ARBA00046278"/>
    </source>
</evidence>
<evidence type="ECO:0000313" key="5">
    <source>
        <dbReference type="Proteomes" id="UP000290900"/>
    </source>
</evidence>
<dbReference type="Gene3D" id="3.40.50.300">
    <property type="entry name" value="P-loop containing nucleotide triphosphate hydrolases"/>
    <property type="match status" value="1"/>
</dbReference>
<comment type="subcellular location">
    <subcellularLocation>
        <location evidence="3">Endomembrane system</location>
        <topology evidence="3">Lipid-anchor</topology>
        <orientation evidence="3">Cytoplasmic side</orientation>
    </subcellularLocation>
</comment>
<dbReference type="GO" id="GO:0012505">
    <property type="term" value="C:endomembrane system"/>
    <property type="evidence" value="ECO:0007669"/>
    <property type="project" value="UniProtKB-SubCell"/>
</dbReference>
<dbReference type="InParanoid" id="A0A448YIZ7"/>
<dbReference type="Proteomes" id="UP000290900">
    <property type="component" value="Unassembled WGS sequence"/>
</dbReference>
<accession>A0A448YIZ7</accession>
<sequence length="221" mass="24621">MEVSNSTNALKISVVGDSGTGKSSMILRFLGSSNEMKRRSSGLEGRYKGTILSKDGRRFPLNIVDSVDLEYTENMGDYVRAIDSDVVILTYSTNEDASYNNLFLRCSRLQKRKDEFSQQGSLPRTLIVGTKSDLVDLKQVPHSSGEKLMRAFGMDGFIECSSKSGDNIDKVFSTAVELALKKRKEEGKMAEPVVTMQKREFKEQEVEKPEEAEACCACIIM</sequence>
<reference evidence="4 5" key="1">
    <citation type="submission" date="2018-12" db="EMBL/GenBank/DDBJ databases">
        <authorList>
            <person name="Tiukova I."/>
            <person name="Dainat J."/>
        </authorList>
    </citation>
    <scope>NUCLEOTIDE SEQUENCE [LARGE SCALE GENOMIC DNA]</scope>
</reference>
<organism evidence="4 5">
    <name type="scientific">Brettanomyces naardenensis</name>
    <name type="common">Yeast</name>
    <dbReference type="NCBI Taxonomy" id="13370"/>
    <lineage>
        <taxon>Eukaryota</taxon>
        <taxon>Fungi</taxon>
        <taxon>Dikarya</taxon>
        <taxon>Ascomycota</taxon>
        <taxon>Saccharomycotina</taxon>
        <taxon>Pichiomycetes</taxon>
        <taxon>Pichiales</taxon>
        <taxon>Pichiaceae</taxon>
        <taxon>Brettanomyces</taxon>
    </lineage>
</organism>
<dbReference type="InterPro" id="IPR027417">
    <property type="entry name" value="P-loop_NTPase"/>
</dbReference>
<dbReference type="AlphaFoldDB" id="A0A448YIZ7"/>
<dbReference type="Pfam" id="PF00071">
    <property type="entry name" value="Ras"/>
    <property type="match status" value="1"/>
</dbReference>
<dbReference type="SMART" id="SM00173">
    <property type="entry name" value="RAS"/>
    <property type="match status" value="1"/>
</dbReference>